<dbReference type="InterPro" id="IPR054471">
    <property type="entry name" value="GPIID_WHD"/>
</dbReference>
<dbReference type="SUPFAM" id="SSF52540">
    <property type="entry name" value="P-loop containing nucleoside triphosphate hydrolases"/>
    <property type="match status" value="1"/>
</dbReference>
<dbReference type="Gene3D" id="3.40.50.300">
    <property type="entry name" value="P-loop containing nucleotide triphosphate hydrolases"/>
    <property type="match status" value="1"/>
</dbReference>
<evidence type="ECO:0000259" key="4">
    <source>
        <dbReference type="Pfam" id="PF24883"/>
    </source>
</evidence>
<proteinExistence type="predicted"/>
<dbReference type="EMBL" id="JAVHNS010000005">
    <property type="protein sequence ID" value="KAK6354024.1"/>
    <property type="molecule type" value="Genomic_DNA"/>
</dbReference>
<reference evidence="5 6" key="1">
    <citation type="submission" date="2019-10" db="EMBL/GenBank/DDBJ databases">
        <authorList>
            <person name="Palmer J.M."/>
        </authorList>
    </citation>
    <scope>NUCLEOTIDE SEQUENCE [LARGE SCALE GENOMIC DNA]</scope>
    <source>
        <strain evidence="5 6">TWF730</strain>
    </source>
</reference>
<feature type="domain" description="GPI inositol-deacylase winged helix" evidence="3">
    <location>
        <begin position="553"/>
        <end position="639"/>
    </location>
</feature>
<keyword evidence="6" id="KW-1185">Reference proteome</keyword>
<keyword evidence="1" id="KW-0677">Repeat</keyword>
<name>A0AAV9V5G9_9PEZI</name>
<dbReference type="Pfam" id="PF24883">
    <property type="entry name" value="NPHP3_N"/>
    <property type="match status" value="1"/>
</dbReference>
<feature type="compositionally biased region" description="Low complexity" evidence="2">
    <location>
        <begin position="716"/>
        <end position="728"/>
    </location>
</feature>
<evidence type="ECO:0000256" key="2">
    <source>
        <dbReference type="SAM" id="MobiDB-lite"/>
    </source>
</evidence>
<dbReference type="Pfam" id="PF22939">
    <property type="entry name" value="WHD_GPIID"/>
    <property type="match status" value="1"/>
</dbReference>
<dbReference type="AlphaFoldDB" id="A0AAV9V5G9"/>
<dbReference type="InterPro" id="IPR027417">
    <property type="entry name" value="P-loop_NTPase"/>
</dbReference>
<sequence>MAQHLQDNFENPSWTPLTAITTLITPQEARYFNSEPTVSEIYDLITRANAASGGTPAAAVVGKSSKKYAYGTRMKGFLLTMARFAVMAPEGKGVVIWGAVRILVIRALSSTEHLKKIVDVLEDLGTSYEATSAILHQHPWSSKIQQIVCHHHLTLLDICHDFLKILSEKDDDDPKASKSLWKKKLKTDLERNKKGLESYKVYLDAEVGLISGGFNDVDRRRMGLYRQEGVVYYLDEVSKGWKGVLEASKGDAVLQAKVVDSLCTRISGYDHTASLERYSRAGSSRAMDFITGLPEFLDRTKHGSKKPLLWLYGSAGCGKSAQTAYLIKMLQAVSKENVFYFFCTPEIPESMRVETLLRSILSQLLRTTDHIRHIYYTFEYPLSTEEIAAVIKTIINFRQQWVRNGSNRMYILIDGIDNLPLSEEEELVRMFEKWCWQVQLKVILTNRRGPPLHRPAVFLEGISQVETDVVLYIERELEMGLVKGLFGFEKKVDLVPVIKAAVTDRAGGNFLLATLHLSLIRHAQNEDNLLTLLETLPRDLHQTYNLILNTIKHASQKQQAKKIFNIVGTAARPLSIEELNDYLNWNTVDKEEEGELLPAYSPTDILDVCRGLVVGKQVGGRLEVYFVHESVKEYLLQNGILDNPRAHLEVGRGCLYYLHQRQFEYIPSPSEQELIKKPKPEKKKAHPKEKNILDLQDLSFSSDSDADEETDPFAPIPTSTSSSTPSTDIDTLTALLTSTANLTAITTHLTSKNPFLTYAKEYHLYHTRTMHKSDPGWTHFVNLITEKRKLLVEIIPWVKTNVGGYIEVASRRQYRMLANDWANRMKHFALSRLVVDWATVAEERRSRRGNAPL</sequence>
<dbReference type="InterPro" id="IPR056884">
    <property type="entry name" value="NPHP3-like_N"/>
</dbReference>
<protein>
    <submittedName>
        <fullName evidence="5">Ankyrin repeat and SOCS box protein 7</fullName>
    </submittedName>
</protein>
<gene>
    <name evidence="5" type="primary">ASB7</name>
    <name evidence="5" type="ORF">TWF730_008444</name>
</gene>
<evidence type="ECO:0000259" key="3">
    <source>
        <dbReference type="Pfam" id="PF22939"/>
    </source>
</evidence>
<evidence type="ECO:0000313" key="6">
    <source>
        <dbReference type="Proteomes" id="UP001373714"/>
    </source>
</evidence>
<evidence type="ECO:0000313" key="5">
    <source>
        <dbReference type="EMBL" id="KAK6354024.1"/>
    </source>
</evidence>
<dbReference type="PANTHER" id="PTHR10039">
    <property type="entry name" value="AMELOGENIN"/>
    <property type="match status" value="1"/>
</dbReference>
<feature type="region of interest" description="Disordered" evidence="2">
    <location>
        <begin position="702"/>
        <end position="728"/>
    </location>
</feature>
<comment type="caution">
    <text evidence="5">The sequence shown here is derived from an EMBL/GenBank/DDBJ whole genome shotgun (WGS) entry which is preliminary data.</text>
</comment>
<evidence type="ECO:0000256" key="1">
    <source>
        <dbReference type="ARBA" id="ARBA00022737"/>
    </source>
</evidence>
<accession>A0AAV9V5G9</accession>
<dbReference type="PANTHER" id="PTHR10039:SF10">
    <property type="entry name" value="NACHT DOMAIN-CONTAINING PROTEIN"/>
    <property type="match status" value="1"/>
</dbReference>
<dbReference type="Proteomes" id="UP001373714">
    <property type="component" value="Unassembled WGS sequence"/>
</dbReference>
<organism evidence="5 6">
    <name type="scientific">Orbilia blumenaviensis</name>
    <dbReference type="NCBI Taxonomy" id="1796055"/>
    <lineage>
        <taxon>Eukaryota</taxon>
        <taxon>Fungi</taxon>
        <taxon>Dikarya</taxon>
        <taxon>Ascomycota</taxon>
        <taxon>Pezizomycotina</taxon>
        <taxon>Orbiliomycetes</taxon>
        <taxon>Orbiliales</taxon>
        <taxon>Orbiliaceae</taxon>
        <taxon>Orbilia</taxon>
    </lineage>
</organism>
<feature type="domain" description="Nephrocystin 3-like N-terminal" evidence="4">
    <location>
        <begin position="294"/>
        <end position="447"/>
    </location>
</feature>